<dbReference type="Gene3D" id="1.20.1280.50">
    <property type="match status" value="1"/>
</dbReference>
<dbReference type="PANTHER" id="PTHR31900:SF33">
    <property type="entry name" value="PROTEIN WITH RNI-LIKE_FBD-LIKE DOMAIN"/>
    <property type="match status" value="1"/>
</dbReference>
<feature type="domain" description="F-box" evidence="1">
    <location>
        <begin position="13"/>
        <end position="66"/>
    </location>
</feature>
<gene>
    <name evidence="2" type="ORF">V5N11_027193</name>
</gene>
<dbReference type="InterPro" id="IPR001810">
    <property type="entry name" value="F-box_dom"/>
</dbReference>
<dbReference type="CDD" id="cd22160">
    <property type="entry name" value="F-box_AtFBL13-like"/>
    <property type="match status" value="1"/>
</dbReference>
<evidence type="ECO:0000259" key="1">
    <source>
        <dbReference type="PROSITE" id="PS50181"/>
    </source>
</evidence>
<dbReference type="SMART" id="SM00256">
    <property type="entry name" value="FBOX"/>
    <property type="match status" value="1"/>
</dbReference>
<keyword evidence="3" id="KW-1185">Reference proteome</keyword>
<evidence type="ECO:0000313" key="3">
    <source>
        <dbReference type="Proteomes" id="UP001558713"/>
    </source>
</evidence>
<protein>
    <submittedName>
        <fullName evidence="2">F-box/FBD/LRR-repeat protein</fullName>
    </submittedName>
</protein>
<accession>A0ABD1AJ25</accession>
<proteinExistence type="predicted"/>
<dbReference type="PROSITE" id="PS50181">
    <property type="entry name" value="FBOX"/>
    <property type="match status" value="1"/>
</dbReference>
<dbReference type="Pfam" id="PF00646">
    <property type="entry name" value="F-box"/>
    <property type="match status" value="1"/>
</dbReference>
<dbReference type="AlphaFoldDB" id="A0ABD1AJ25"/>
<dbReference type="EMBL" id="JBANAX010000497">
    <property type="protein sequence ID" value="KAL1206629.1"/>
    <property type="molecule type" value="Genomic_DNA"/>
</dbReference>
<reference evidence="2 3" key="1">
    <citation type="submission" date="2024-04" db="EMBL/GenBank/DDBJ databases">
        <title>Genome assembly C_amara_ONT_v2.</title>
        <authorList>
            <person name="Yant L."/>
            <person name="Moore C."/>
            <person name="Slenker M."/>
        </authorList>
    </citation>
    <scope>NUCLEOTIDE SEQUENCE [LARGE SCALE GENOMIC DNA]</scope>
    <source>
        <tissue evidence="2">Leaf</tissue>
    </source>
</reference>
<organism evidence="2 3">
    <name type="scientific">Cardamine amara subsp. amara</name>
    <dbReference type="NCBI Taxonomy" id="228776"/>
    <lineage>
        <taxon>Eukaryota</taxon>
        <taxon>Viridiplantae</taxon>
        <taxon>Streptophyta</taxon>
        <taxon>Embryophyta</taxon>
        <taxon>Tracheophyta</taxon>
        <taxon>Spermatophyta</taxon>
        <taxon>Magnoliopsida</taxon>
        <taxon>eudicotyledons</taxon>
        <taxon>Gunneridae</taxon>
        <taxon>Pentapetalae</taxon>
        <taxon>rosids</taxon>
        <taxon>malvids</taxon>
        <taxon>Brassicales</taxon>
        <taxon>Brassicaceae</taxon>
        <taxon>Cardamineae</taxon>
        <taxon>Cardamine</taxon>
    </lineage>
</organism>
<dbReference type="PANTHER" id="PTHR31900">
    <property type="entry name" value="F-BOX/RNI SUPERFAMILY PROTEIN-RELATED"/>
    <property type="match status" value="1"/>
</dbReference>
<sequence>MGSRKKETKVCDTDRISQLPDPLISEILCHLSTKDAVRTSVLSTRWRNLWQSVPELDLNSYVFSDVNCFVSFAESFFHPHMESWIRKLELNMSKSPDDKSFLNRWIDAVSRRQIICPNEAILEKLISGPPLLEDLTLIRSLANIAKVLQVRSQTLKRIVIDEPFAKVVIDAPLLQFLRTCIYTTKNFEIINLGFSTKLDFGVAYAHATYSTSLIHGILTDISRVRDLVISLDFWKDIFLYSKSGPVLQFYNLSHLKTEFSKSDLEMLPTLLESCPKLESLILEMVKDPSMRGKKKRRTKGDISSSA</sequence>
<dbReference type="Proteomes" id="UP001558713">
    <property type="component" value="Unassembled WGS sequence"/>
</dbReference>
<dbReference type="InterPro" id="IPR053781">
    <property type="entry name" value="F-box_AtFBL13-like"/>
</dbReference>
<comment type="caution">
    <text evidence="2">The sequence shown here is derived from an EMBL/GenBank/DDBJ whole genome shotgun (WGS) entry which is preliminary data.</text>
</comment>
<dbReference type="InterPro" id="IPR050232">
    <property type="entry name" value="FBL13/AtMIF1-like"/>
</dbReference>
<dbReference type="InterPro" id="IPR036047">
    <property type="entry name" value="F-box-like_dom_sf"/>
</dbReference>
<dbReference type="SUPFAM" id="SSF81383">
    <property type="entry name" value="F-box domain"/>
    <property type="match status" value="1"/>
</dbReference>
<evidence type="ECO:0000313" key="2">
    <source>
        <dbReference type="EMBL" id="KAL1206629.1"/>
    </source>
</evidence>
<name>A0ABD1AJ25_CARAN</name>